<name>A0A368S842_SETIT</name>
<accession>A0A368S842</accession>
<reference evidence="1" key="1">
    <citation type="journal article" date="2012" name="Nat. Biotechnol.">
        <title>Reference genome sequence of the model plant Setaria.</title>
        <authorList>
            <person name="Bennetzen J.L."/>
            <person name="Schmutz J."/>
            <person name="Wang H."/>
            <person name="Percifield R."/>
            <person name="Hawkins J."/>
            <person name="Pontaroli A.C."/>
            <person name="Estep M."/>
            <person name="Feng L."/>
            <person name="Vaughn J.N."/>
            <person name="Grimwood J."/>
            <person name="Jenkins J."/>
            <person name="Barry K."/>
            <person name="Lindquist E."/>
            <person name="Hellsten U."/>
            <person name="Deshpande S."/>
            <person name="Wang X."/>
            <person name="Wu X."/>
            <person name="Mitros T."/>
            <person name="Triplett J."/>
            <person name="Yang X."/>
            <person name="Ye C.Y."/>
            <person name="Mauro-Herrera M."/>
            <person name="Wang L."/>
            <person name="Li P."/>
            <person name="Sharma M."/>
            <person name="Sharma R."/>
            <person name="Ronald P.C."/>
            <person name="Panaud O."/>
            <person name="Kellogg E.A."/>
            <person name="Brutnell T.P."/>
            <person name="Doust A.N."/>
            <person name="Tuskan G.A."/>
            <person name="Rokhsar D."/>
            <person name="Devos K.M."/>
        </authorList>
    </citation>
    <scope>NUCLEOTIDE SEQUENCE [LARGE SCALE GENOMIC DNA]</scope>
    <source>
        <strain evidence="1">Yugu1</strain>
    </source>
</reference>
<protein>
    <submittedName>
        <fullName evidence="1">Uncharacterized protein</fullName>
    </submittedName>
</protein>
<dbReference type="EMBL" id="CM003535">
    <property type="protein sequence ID" value="RCV38020.1"/>
    <property type="molecule type" value="Genomic_DNA"/>
</dbReference>
<dbReference type="AlphaFoldDB" id="A0A368S842"/>
<gene>
    <name evidence="1" type="ORF">SETIT_8G108700v2</name>
</gene>
<proteinExistence type="predicted"/>
<evidence type="ECO:0000313" key="1">
    <source>
        <dbReference type="EMBL" id="RCV38020.1"/>
    </source>
</evidence>
<organism evidence="1">
    <name type="scientific">Setaria italica</name>
    <name type="common">Foxtail millet</name>
    <name type="synonym">Panicum italicum</name>
    <dbReference type="NCBI Taxonomy" id="4555"/>
    <lineage>
        <taxon>Eukaryota</taxon>
        <taxon>Viridiplantae</taxon>
        <taxon>Streptophyta</taxon>
        <taxon>Embryophyta</taxon>
        <taxon>Tracheophyta</taxon>
        <taxon>Spermatophyta</taxon>
        <taxon>Magnoliopsida</taxon>
        <taxon>Liliopsida</taxon>
        <taxon>Poales</taxon>
        <taxon>Poaceae</taxon>
        <taxon>PACMAD clade</taxon>
        <taxon>Panicoideae</taxon>
        <taxon>Panicodae</taxon>
        <taxon>Paniceae</taxon>
        <taxon>Cenchrinae</taxon>
        <taxon>Setaria</taxon>
    </lineage>
</organism>
<sequence length="129" mass="14534">MLSLHLLPMLSGHGGGVVLLKWAPRQEDITSAPSCRMARHVPVSLPSPVGGATVLRLRQFLWARRHCLGPWPEWSPVAGDSQRRWSATSSTLRPRRWFPSPVFKRLWAPTWLPGWVPLWSPCGAVEVKK</sequence>
<reference evidence="1" key="2">
    <citation type="submission" date="2015-07" db="EMBL/GenBank/DDBJ databases">
        <authorList>
            <person name="Noorani M."/>
        </authorList>
    </citation>
    <scope>NUCLEOTIDE SEQUENCE</scope>
    <source>
        <strain evidence="1">Yugu1</strain>
    </source>
</reference>